<proteinExistence type="predicted"/>
<evidence type="ECO:0000259" key="1">
    <source>
        <dbReference type="Pfam" id="PF07796"/>
    </source>
</evidence>
<dbReference type="Pfam" id="PF07796">
    <property type="entry name" value="DUF1638"/>
    <property type="match status" value="1"/>
</dbReference>
<reference evidence="2" key="2">
    <citation type="submission" date="2020-09" db="EMBL/GenBank/DDBJ databases">
        <authorList>
            <person name="Sun Q."/>
            <person name="Zhou Y."/>
        </authorList>
    </citation>
    <scope>NUCLEOTIDE SEQUENCE</scope>
    <source>
        <strain evidence="2">CGMCC 1.15082</strain>
    </source>
</reference>
<evidence type="ECO:0000313" key="2">
    <source>
        <dbReference type="EMBL" id="GGB01134.1"/>
    </source>
</evidence>
<dbReference type="Proteomes" id="UP000646478">
    <property type="component" value="Unassembled WGS sequence"/>
</dbReference>
<gene>
    <name evidence="2" type="ORF">GCM10011491_31590</name>
</gene>
<evidence type="ECO:0000313" key="3">
    <source>
        <dbReference type="Proteomes" id="UP000646478"/>
    </source>
</evidence>
<dbReference type="EMBL" id="BMHH01000013">
    <property type="protein sequence ID" value="GGB01134.1"/>
    <property type="molecule type" value="Genomic_DNA"/>
</dbReference>
<name>A0A916SII7_9HYPH</name>
<protein>
    <recommendedName>
        <fullName evidence="1">DUF1638 domain-containing protein</fullName>
    </recommendedName>
</protein>
<dbReference type="AlphaFoldDB" id="A0A916SII7"/>
<sequence length="231" mass="26202">MRDLIAESYPQREGIAMNELGKMAAERGHVSPPEKVRVIACGMIAREILAIRADFSLDHIELKCLPAIYHHYPDRIAPAVERAIKRARREGIEHIFVGYADCGTGGMLDKVCEQYGVERIAGPHCFSFYVGNTAFAERWDDDMTSFFMTDFLARQFETFLVKPLGLDRHPELRDMYFGNYSKMIYLAQTDDPELSRKAEKAAVFLGLAYERRFTGLGDLVPAIRKAGNKND</sequence>
<accession>A0A916SII7</accession>
<organism evidence="2 3">
    <name type="scientific">Brucella endophytica</name>
    <dbReference type="NCBI Taxonomy" id="1963359"/>
    <lineage>
        <taxon>Bacteria</taxon>
        <taxon>Pseudomonadati</taxon>
        <taxon>Pseudomonadota</taxon>
        <taxon>Alphaproteobacteria</taxon>
        <taxon>Hyphomicrobiales</taxon>
        <taxon>Brucellaceae</taxon>
        <taxon>Brucella/Ochrobactrum group</taxon>
        <taxon>Brucella</taxon>
    </lineage>
</organism>
<feature type="domain" description="DUF1638" evidence="1">
    <location>
        <begin position="64"/>
        <end position="219"/>
    </location>
</feature>
<comment type="caution">
    <text evidence="2">The sequence shown here is derived from an EMBL/GenBank/DDBJ whole genome shotgun (WGS) entry which is preliminary data.</text>
</comment>
<keyword evidence="3" id="KW-1185">Reference proteome</keyword>
<dbReference type="InterPro" id="IPR012437">
    <property type="entry name" value="DUF1638"/>
</dbReference>
<reference evidence="2" key="1">
    <citation type="journal article" date="2014" name="Int. J. Syst. Evol. Microbiol.">
        <title>Complete genome sequence of Corynebacterium casei LMG S-19264T (=DSM 44701T), isolated from a smear-ripened cheese.</title>
        <authorList>
            <consortium name="US DOE Joint Genome Institute (JGI-PGF)"/>
            <person name="Walter F."/>
            <person name="Albersmeier A."/>
            <person name="Kalinowski J."/>
            <person name="Ruckert C."/>
        </authorList>
    </citation>
    <scope>NUCLEOTIDE SEQUENCE</scope>
    <source>
        <strain evidence="2">CGMCC 1.15082</strain>
    </source>
</reference>